<organism evidence="1 2">
    <name type="scientific">Pistacia atlantica</name>
    <dbReference type="NCBI Taxonomy" id="434234"/>
    <lineage>
        <taxon>Eukaryota</taxon>
        <taxon>Viridiplantae</taxon>
        <taxon>Streptophyta</taxon>
        <taxon>Embryophyta</taxon>
        <taxon>Tracheophyta</taxon>
        <taxon>Spermatophyta</taxon>
        <taxon>Magnoliopsida</taxon>
        <taxon>eudicotyledons</taxon>
        <taxon>Gunneridae</taxon>
        <taxon>Pentapetalae</taxon>
        <taxon>rosids</taxon>
        <taxon>malvids</taxon>
        <taxon>Sapindales</taxon>
        <taxon>Anacardiaceae</taxon>
        <taxon>Pistacia</taxon>
    </lineage>
</organism>
<protein>
    <submittedName>
        <fullName evidence="1">Uncharacterized protein</fullName>
    </submittedName>
</protein>
<evidence type="ECO:0000313" key="2">
    <source>
        <dbReference type="Proteomes" id="UP001164250"/>
    </source>
</evidence>
<accession>A0ACC1B8D7</accession>
<evidence type="ECO:0000313" key="1">
    <source>
        <dbReference type="EMBL" id="KAJ0095235.1"/>
    </source>
</evidence>
<name>A0ACC1B8D7_9ROSI</name>
<reference evidence="2" key="1">
    <citation type="journal article" date="2023" name="G3 (Bethesda)">
        <title>Genome assembly and association tests identify interacting loci associated with vigor, precocity, and sex in interspecific pistachio rootstocks.</title>
        <authorList>
            <person name="Palmer W."/>
            <person name="Jacygrad E."/>
            <person name="Sagayaradj S."/>
            <person name="Cavanaugh K."/>
            <person name="Han R."/>
            <person name="Bertier L."/>
            <person name="Beede B."/>
            <person name="Kafkas S."/>
            <person name="Golino D."/>
            <person name="Preece J."/>
            <person name="Michelmore R."/>
        </authorList>
    </citation>
    <scope>NUCLEOTIDE SEQUENCE [LARGE SCALE GENOMIC DNA]</scope>
</reference>
<dbReference type="EMBL" id="CM047902">
    <property type="protein sequence ID" value="KAJ0095235.1"/>
    <property type="molecule type" value="Genomic_DNA"/>
</dbReference>
<sequence length="372" mass="41908">MGRVKLKIKKLENTNGRQATYAKRKHGIMKKANELSILCDIDIILLMFSPTGKPSLCNGKRSSIEEVIAKFAQLTPQERAKRKLESLEALRKTFKKLDHDVNIQEFLGTGSQTIEDLTNQMRLLQTQISEIHRRLSYWTNPEKINSVEHLGQMENSIRESLNQIRLHKENLGKQQLMSLECTGQFQNGLHIPFRLGSEQQLQPLSWIPNNDNRHMVLPEDPNLLSHRDVECSGSSSFGSYSGYFGTNKSSEISNSGQESSLLSELSGTASLRLQLGGQCSYLPYNVNLLNDKFQPVGEMNIQENPVDYHVSGSLEAPRPGYDTHGSWASTSGPCEVSLFDGCLYSQVRFHSVYSGFSQVNVLFFCTHYVDNS</sequence>
<dbReference type="Proteomes" id="UP001164250">
    <property type="component" value="Chromosome 6"/>
</dbReference>
<proteinExistence type="predicted"/>
<gene>
    <name evidence="1" type="ORF">Patl1_15963</name>
</gene>
<comment type="caution">
    <text evidence="1">The sequence shown here is derived from an EMBL/GenBank/DDBJ whole genome shotgun (WGS) entry which is preliminary data.</text>
</comment>
<keyword evidence="2" id="KW-1185">Reference proteome</keyword>